<evidence type="ECO:0000313" key="2">
    <source>
        <dbReference type="EMBL" id="GAA0740440.1"/>
    </source>
</evidence>
<dbReference type="RefSeq" id="WP_343761372.1">
    <property type="nucleotide sequence ID" value="NZ_BAAACG010000009.1"/>
</dbReference>
<accession>A0ABN1JIC9</accession>
<organism evidence="2 3">
    <name type="scientific">Clostridium oceanicum</name>
    <dbReference type="NCBI Taxonomy" id="1543"/>
    <lineage>
        <taxon>Bacteria</taxon>
        <taxon>Bacillati</taxon>
        <taxon>Bacillota</taxon>
        <taxon>Clostridia</taxon>
        <taxon>Eubacteriales</taxon>
        <taxon>Clostridiaceae</taxon>
        <taxon>Clostridium</taxon>
    </lineage>
</organism>
<feature type="domain" description="Glycoside hydrolase 123 catalytic" evidence="1">
    <location>
        <begin position="181"/>
        <end position="525"/>
    </location>
</feature>
<proteinExistence type="predicted"/>
<reference evidence="2 3" key="1">
    <citation type="journal article" date="2019" name="Int. J. Syst. Evol. Microbiol.">
        <title>The Global Catalogue of Microorganisms (GCM) 10K type strain sequencing project: providing services to taxonomists for standard genome sequencing and annotation.</title>
        <authorList>
            <consortium name="The Broad Institute Genomics Platform"/>
            <consortium name="The Broad Institute Genome Sequencing Center for Infectious Disease"/>
            <person name="Wu L."/>
            <person name="Ma J."/>
        </authorList>
    </citation>
    <scope>NUCLEOTIDE SEQUENCE [LARGE SCALE GENOMIC DNA]</scope>
    <source>
        <strain evidence="2 3">JCM 1407</strain>
    </source>
</reference>
<evidence type="ECO:0000313" key="3">
    <source>
        <dbReference type="Proteomes" id="UP001501510"/>
    </source>
</evidence>
<evidence type="ECO:0000259" key="1">
    <source>
        <dbReference type="Pfam" id="PF13320"/>
    </source>
</evidence>
<dbReference type="EMBL" id="BAAACG010000009">
    <property type="protein sequence ID" value="GAA0740440.1"/>
    <property type="molecule type" value="Genomic_DNA"/>
</dbReference>
<dbReference type="InterPro" id="IPR025150">
    <property type="entry name" value="GH123_cat"/>
</dbReference>
<gene>
    <name evidence="2" type="ORF">GCM10008906_20420</name>
</gene>
<comment type="caution">
    <text evidence="2">The sequence shown here is derived from an EMBL/GenBank/DDBJ whole genome shotgun (WGS) entry which is preliminary data.</text>
</comment>
<name>A0ABN1JIC9_9CLOT</name>
<protein>
    <submittedName>
        <fullName evidence="2">DUF4091 domain-containing protein</fullName>
    </submittedName>
</protein>
<dbReference type="Proteomes" id="UP001501510">
    <property type="component" value="Unassembled WGS sequence"/>
</dbReference>
<dbReference type="Pfam" id="PF13320">
    <property type="entry name" value="GH123_cat"/>
    <property type="match status" value="1"/>
</dbReference>
<sequence length="571" mass="68148">MDIKYCLVDSYYKHIKNNRVKDSIWSSKSKNITVAKEEKFALGIMIKSDEEFNCSLDLNNNVCYKGLINNIRLDIKTKEDIKDNFKLSFIDYVKDDNGDFIGDVILREPFHFIKEKETRMIWVEGKIPKDFKEKSLDLKIKFYFQKGYTKEEEMESLNIKVDLLDITLKPLKDYEFYLDLWQHPSNWARMYKVPLWSDDHFKIIENYLKELVTLGQKTICCIVSDFPWGGQSCYKVFENSSNLFEINMISLKKDKKGKFLFDFSNLDRYIEICMKLGIEKEIDLFGISGLWDAKGFGNPIKDYRDPIRVRYFDESMDNFRYIDSKKELGEYIKALFNHLIEKGWWDKVRVMSDEPSDSEFVNTYVEFLDSLIENHKVTYKTALHSEECFENGKEKFKDISLSLPLLLKYRNEIQKTKNDLNYKKGALTYYVCCMPDRINNFLCSPLIESRLIPWITYYFNLDGFLRWDYAIWPKDPLEEMSYKYPHWKAGDMLFVYPGRDMKPLRSLRWENLRFGIQDYQLFKMLEERGISKETIYKEIIEKNLGKKEDMKYINSFAVSMPECAEIFSRKI</sequence>
<keyword evidence="3" id="KW-1185">Reference proteome</keyword>